<reference evidence="2" key="1">
    <citation type="journal article" date="2023" name="Mol. Phylogenet. Evol.">
        <title>Genome-scale phylogeny and comparative genomics of the fungal order Sordariales.</title>
        <authorList>
            <person name="Hensen N."/>
            <person name="Bonometti L."/>
            <person name="Westerberg I."/>
            <person name="Brannstrom I.O."/>
            <person name="Guillou S."/>
            <person name="Cros-Aarteil S."/>
            <person name="Calhoun S."/>
            <person name="Haridas S."/>
            <person name="Kuo A."/>
            <person name="Mondo S."/>
            <person name="Pangilinan J."/>
            <person name="Riley R."/>
            <person name="LaButti K."/>
            <person name="Andreopoulos B."/>
            <person name="Lipzen A."/>
            <person name="Chen C."/>
            <person name="Yan M."/>
            <person name="Daum C."/>
            <person name="Ng V."/>
            <person name="Clum A."/>
            <person name="Steindorff A."/>
            <person name="Ohm R.A."/>
            <person name="Martin F."/>
            <person name="Silar P."/>
            <person name="Natvig D.O."/>
            <person name="Lalanne C."/>
            <person name="Gautier V."/>
            <person name="Ament-Velasquez S.L."/>
            <person name="Kruys A."/>
            <person name="Hutchinson M.I."/>
            <person name="Powell A.J."/>
            <person name="Barry K."/>
            <person name="Miller A.N."/>
            <person name="Grigoriev I.V."/>
            <person name="Debuchy R."/>
            <person name="Gladieux P."/>
            <person name="Hiltunen Thoren M."/>
            <person name="Johannesson H."/>
        </authorList>
    </citation>
    <scope>NUCLEOTIDE SEQUENCE</scope>
    <source>
        <strain evidence="2">CBS 314.62</strain>
    </source>
</reference>
<dbReference type="AlphaFoldDB" id="A0AAE0X348"/>
<sequence length="98" mass="11242">MDYLLWGIMVVWLPDGWLRMASGSFILLFFSYLSVFGVCLFTPGHLTGLFFTLSRLLKRDGGFFLFYFHVLRVTLFVSSLREPACLLVCLVLSHNLPT</sequence>
<keyword evidence="1" id="KW-0472">Membrane</keyword>
<protein>
    <submittedName>
        <fullName evidence="2">Uncharacterized protein</fullName>
    </submittedName>
</protein>
<keyword evidence="1" id="KW-1133">Transmembrane helix</keyword>
<gene>
    <name evidence="2" type="ORF">B0T22DRAFT_469119</name>
</gene>
<evidence type="ECO:0000313" key="3">
    <source>
        <dbReference type="Proteomes" id="UP001270362"/>
    </source>
</evidence>
<accession>A0AAE0X348</accession>
<name>A0AAE0X348_9PEZI</name>
<feature type="transmembrane region" description="Helical" evidence="1">
    <location>
        <begin position="20"/>
        <end position="41"/>
    </location>
</feature>
<evidence type="ECO:0000313" key="2">
    <source>
        <dbReference type="EMBL" id="KAK3683895.1"/>
    </source>
</evidence>
<reference evidence="2" key="2">
    <citation type="submission" date="2023-06" db="EMBL/GenBank/DDBJ databases">
        <authorList>
            <consortium name="Lawrence Berkeley National Laboratory"/>
            <person name="Haridas S."/>
            <person name="Hensen N."/>
            <person name="Bonometti L."/>
            <person name="Westerberg I."/>
            <person name="Brannstrom I.O."/>
            <person name="Guillou S."/>
            <person name="Cros-Aarteil S."/>
            <person name="Calhoun S."/>
            <person name="Kuo A."/>
            <person name="Mondo S."/>
            <person name="Pangilinan J."/>
            <person name="Riley R."/>
            <person name="Labutti K."/>
            <person name="Andreopoulos B."/>
            <person name="Lipzen A."/>
            <person name="Chen C."/>
            <person name="Yanf M."/>
            <person name="Daum C."/>
            <person name="Ng V."/>
            <person name="Clum A."/>
            <person name="Steindorff A."/>
            <person name="Ohm R."/>
            <person name="Martin F."/>
            <person name="Silar P."/>
            <person name="Natvig D."/>
            <person name="Lalanne C."/>
            <person name="Gautier V."/>
            <person name="Ament-Velasquez S.L."/>
            <person name="Kruys A."/>
            <person name="Hutchinson M.I."/>
            <person name="Powell A.J."/>
            <person name="Barry K."/>
            <person name="Miller A.N."/>
            <person name="Grigoriev I.V."/>
            <person name="Debuchy R."/>
            <person name="Gladieux P."/>
            <person name="Thoren M.H."/>
            <person name="Johannesson H."/>
        </authorList>
    </citation>
    <scope>NUCLEOTIDE SEQUENCE</scope>
    <source>
        <strain evidence="2">CBS 314.62</strain>
    </source>
</reference>
<feature type="transmembrane region" description="Helical" evidence="1">
    <location>
        <begin position="62"/>
        <end position="80"/>
    </location>
</feature>
<comment type="caution">
    <text evidence="2">The sequence shown here is derived from an EMBL/GenBank/DDBJ whole genome shotgun (WGS) entry which is preliminary data.</text>
</comment>
<dbReference type="EMBL" id="JAULSO010000004">
    <property type="protein sequence ID" value="KAK3683895.1"/>
    <property type="molecule type" value="Genomic_DNA"/>
</dbReference>
<dbReference type="Proteomes" id="UP001270362">
    <property type="component" value="Unassembled WGS sequence"/>
</dbReference>
<evidence type="ECO:0000256" key="1">
    <source>
        <dbReference type="SAM" id="Phobius"/>
    </source>
</evidence>
<proteinExistence type="predicted"/>
<keyword evidence="1" id="KW-0812">Transmembrane</keyword>
<keyword evidence="3" id="KW-1185">Reference proteome</keyword>
<organism evidence="2 3">
    <name type="scientific">Podospora appendiculata</name>
    <dbReference type="NCBI Taxonomy" id="314037"/>
    <lineage>
        <taxon>Eukaryota</taxon>
        <taxon>Fungi</taxon>
        <taxon>Dikarya</taxon>
        <taxon>Ascomycota</taxon>
        <taxon>Pezizomycotina</taxon>
        <taxon>Sordariomycetes</taxon>
        <taxon>Sordariomycetidae</taxon>
        <taxon>Sordariales</taxon>
        <taxon>Podosporaceae</taxon>
        <taxon>Podospora</taxon>
    </lineage>
</organism>